<reference key="1">
    <citation type="journal article" date="1999" name="Nature">
        <title>Sequence and analysis of chromosome 2 of the plant Arabidopsis thaliana.</title>
        <authorList>
            <person name="Lin X."/>
            <person name="Kaul S."/>
            <person name="Rounsley S."/>
            <person name="Shea T.P."/>
            <person name="Benito M.I."/>
            <person name="Town C.D."/>
            <person name="Fujii C.Y."/>
            <person name="Mason T."/>
            <person name="Bowman C.L."/>
            <person name="Barnstead M."/>
            <person name="Feldblyum T.V."/>
            <person name="Buell C.R."/>
            <person name="Ketchum K.A."/>
            <person name="Lee J."/>
            <person name="Ronning C.M."/>
            <person name="Koo H.L."/>
            <person name="Moffat K.S."/>
            <person name="Cronin L.A."/>
            <person name="Shen M."/>
            <person name="Pai G."/>
            <person name="Van Aken S."/>
            <person name="Umayam L."/>
            <person name="Tallon L.J."/>
            <person name="Gill J.E."/>
            <person name="Adams M.D."/>
            <person name="Carrera A.J."/>
            <person name="Creasy T.H."/>
            <person name="Goodman H.M."/>
            <person name="Somerville C.R."/>
            <person name="Copenhaver G.P."/>
            <person name="Preuss D."/>
            <person name="Nierman W.C."/>
            <person name="White O."/>
            <person name="Eisen J.A."/>
            <person name="Salzberg S.L."/>
            <person name="Fraser C.M."/>
            <person name="Venter J.C."/>
        </authorList>
    </citation>
    <scope>NUCLEOTIDE SEQUENCE [LARGE SCALE GENOMIC DNA]</scope>
    <source>
        <strain>cv. Columbia</strain>
    </source>
</reference>
<feature type="region of interest" description="Disordered" evidence="1">
    <location>
        <begin position="22"/>
        <end position="86"/>
    </location>
</feature>
<feature type="region of interest" description="Disordered" evidence="1">
    <location>
        <begin position="114"/>
        <end position="170"/>
    </location>
</feature>
<dbReference type="FunFam" id="1.10.8.270:FF:000018">
    <property type="entry name" value="Ypt/Rab-GAP domain of gyp1p superfamily protein"/>
    <property type="match status" value="1"/>
</dbReference>
<reference evidence="4" key="2">
    <citation type="submission" date="2000-03" db="EMBL/GenBank/DDBJ databases">
        <authorList>
            <person name="Rounsley S.D."/>
            <person name="Lin X."/>
            <person name="Kaul S."/>
            <person name="Shea T.P."/>
            <person name="Fujii C.Y."/>
            <person name="Mason T.M."/>
            <person name="Shen M."/>
            <person name="Ronning C.M."/>
            <person name="Fraser C.M."/>
            <person name="Somerville C.R."/>
            <person name="Venter J.C."/>
        </authorList>
    </citation>
    <scope>NUCLEOTIDE SEQUENCE</scope>
</reference>
<dbReference type="PANTHER" id="PTHR47219:SF20">
    <property type="entry name" value="TBC1 DOMAIN FAMILY MEMBER 2B"/>
    <property type="match status" value="1"/>
</dbReference>
<organism evidence="4">
    <name type="scientific">Arabidopsis thaliana</name>
    <name type="common">Mouse-ear cress</name>
    <dbReference type="NCBI Taxonomy" id="3702"/>
    <lineage>
        <taxon>Eukaryota</taxon>
        <taxon>Viridiplantae</taxon>
        <taxon>Streptophyta</taxon>
        <taxon>Embryophyta</taxon>
        <taxon>Tracheophyta</taxon>
        <taxon>Spermatophyta</taxon>
        <taxon>Magnoliopsida</taxon>
        <taxon>eudicotyledons</taxon>
        <taxon>Gunneridae</taxon>
        <taxon>Pentapetalae</taxon>
        <taxon>rosids</taxon>
        <taxon>malvids</taxon>
        <taxon>Brassicales</taxon>
        <taxon>Brassicaceae</taxon>
        <taxon>Camelineae</taxon>
        <taxon>Arabidopsis</taxon>
    </lineage>
</organism>
<feature type="compositionally biased region" description="Basic and acidic residues" evidence="1">
    <location>
        <begin position="51"/>
        <end position="85"/>
    </location>
</feature>
<keyword evidence="2" id="KW-0472">Membrane</keyword>
<dbReference type="SMART" id="SM00164">
    <property type="entry name" value="TBC"/>
    <property type="match status" value="1"/>
</dbReference>
<dbReference type="InterPro" id="IPR050302">
    <property type="entry name" value="Rab_GAP_TBC_domain"/>
</dbReference>
<dbReference type="SUPFAM" id="SSF47923">
    <property type="entry name" value="Ypt/Rab-GAP domain of gyp1p"/>
    <property type="match status" value="2"/>
</dbReference>
<evidence type="ECO:0000259" key="3">
    <source>
        <dbReference type="PROSITE" id="PS50086"/>
    </source>
</evidence>
<feature type="compositionally biased region" description="Basic and acidic residues" evidence="1">
    <location>
        <begin position="473"/>
        <end position="484"/>
    </location>
</feature>
<dbReference type="EMBL" id="AC005896">
    <property type="protein sequence ID" value="AAC98049.1"/>
    <property type="molecule type" value="Genomic_DNA"/>
</dbReference>
<dbReference type="Gene3D" id="1.10.8.270">
    <property type="entry name" value="putative rabgap domain of human tbc1 domain family member 14 like domains"/>
    <property type="match status" value="1"/>
</dbReference>
<dbReference type="Pfam" id="PF00566">
    <property type="entry name" value="RabGAP-TBC"/>
    <property type="match status" value="2"/>
</dbReference>
<dbReference type="InterPro" id="IPR000195">
    <property type="entry name" value="Rab-GAP-TBC_dom"/>
</dbReference>
<evidence type="ECO:0000256" key="2">
    <source>
        <dbReference type="SAM" id="Phobius"/>
    </source>
</evidence>
<dbReference type="ExpressionAtlas" id="Q9ZUT7">
    <property type="expression patterns" value="baseline and differential"/>
</dbReference>
<dbReference type="PIR" id="H84790">
    <property type="entry name" value="H84790"/>
</dbReference>
<proteinExistence type="predicted"/>
<accession>Q9ZUT7</accession>
<feature type="transmembrane region" description="Helical" evidence="2">
    <location>
        <begin position="285"/>
        <end position="306"/>
    </location>
</feature>
<dbReference type="PANTHER" id="PTHR47219">
    <property type="entry name" value="RAB GTPASE-ACTIVATING PROTEIN 1-LIKE"/>
    <property type="match status" value="1"/>
</dbReference>
<keyword evidence="2" id="KW-1133">Transmembrane helix</keyword>
<dbReference type="InterPro" id="IPR035969">
    <property type="entry name" value="Rab-GAP_TBC_sf"/>
</dbReference>
<dbReference type="Gene3D" id="1.10.472.80">
    <property type="entry name" value="Ypt/Rab-GAP domain of gyp1p, domain 3"/>
    <property type="match status" value="1"/>
</dbReference>
<feature type="region of interest" description="Disordered" evidence="1">
    <location>
        <begin position="473"/>
        <end position="497"/>
    </location>
</feature>
<sequence>MSKIASVYQIKCIFCVTKLNTTGIGGRDREESSVGSESESDEEQQSQAVKEPVDHVHIQQEEKLVAEEDKCESGHEEKAQKETKAPRSVIEWAHIRPCLASIEDMMCSRVKNVKSTKNGQKNIVDDHASSIKESLSSIEESGENDRDSETSTSRSHSIKEENEAQGSVSPEPFFPWYEELEVLVRLGVPKDLRGEVWQAFVGVKARRVERYYQDLLAQITNSDENSSDVQRKWKKQIEKDIPRTFPGHPALNENGRDSLRRILLAYACHNPSVGYCQVTWARKSIFEYPIALIVAMNFFAGLLLLLMPEENAFWTLVGIIDDYFDGYYTEEMIESQVDQLVFEELMRERFPKLVLRMWDVLLFEGNRVVLFRTAFAIMELYGPAIVATKDAGDAITSLQSLASSTFDSSQLVLTACMGYISTNEARLEELRKIHRPAVLEIVEERIQKGRVWKDKKGLASKLYSFKHEGSILDHEQKSTQRNDGENQDDDDESCSPFLNLDGANVDSEVDSLPDLQEQVTYSFDYVLRDENNREPYASINKFLE</sequence>
<gene>
    <name evidence="4" type="ordered locus">At2g37290</name>
</gene>
<feature type="domain" description="Rab-GAP TBC" evidence="3">
    <location>
        <begin position="187"/>
        <end position="399"/>
    </location>
</feature>
<keyword evidence="2" id="KW-0812">Transmembrane</keyword>
<dbReference type="PROSITE" id="PS50086">
    <property type="entry name" value="TBC_RABGAP"/>
    <property type="match status" value="1"/>
</dbReference>
<protein>
    <submittedName>
        <fullName evidence="4">Uncharacterized protein At2g37290</fullName>
    </submittedName>
</protein>
<dbReference type="AlphaFoldDB" id="Q9ZUT7"/>
<evidence type="ECO:0000256" key="1">
    <source>
        <dbReference type="SAM" id="MobiDB-lite"/>
    </source>
</evidence>
<name>Q9ZUT7_ARATH</name>
<evidence type="ECO:0000313" key="4">
    <source>
        <dbReference type="EMBL" id="AAC98049.1"/>
    </source>
</evidence>
<reference evidence="4" key="3">
    <citation type="submission" date="2002-02" db="EMBL/GenBank/DDBJ databases">
        <authorList>
            <person name="Town C.D."/>
            <person name="Kaul S."/>
        </authorList>
    </citation>
    <scope>NUCLEOTIDE SEQUENCE</scope>
</reference>